<proteinExistence type="predicted"/>
<sequence>MVLLSGFCGDNHSFDYTPTNIENLNYLKVRNGAYDEVFMSKTADIEYKEESKNWDYDTLFYALFQNNLFAGNVSFTADIVSAMRIKRRKSSEYNWDTLFEIPIRTNKDFAFERFDKYVRGNTDYEYSLVPIINSIEGNLSTSSITANFEGFFFIEKDTIICAMLNTELSHQRNNNGTTITTLGRQYPFNIKNGNANYTSGSLKATFIDMIGCDFDIKNGWNFREKVDNFLTNGKPKIFKNAEGKMWMVSIIDSIPQDFSHHWQMPIHTINWAEIGNAENVDDMYDNGFIDIDSRLI</sequence>
<gene>
    <name evidence="1" type="ORF">SAMN02745217_04245</name>
</gene>
<dbReference type="STRING" id="1121345.SAMN02745217_04245"/>
<keyword evidence="2" id="KW-1185">Reference proteome</keyword>
<organism evidence="1 2">
    <name type="scientific">Anaerocolumna xylanovorans DSM 12503</name>
    <dbReference type="NCBI Taxonomy" id="1121345"/>
    <lineage>
        <taxon>Bacteria</taxon>
        <taxon>Bacillati</taxon>
        <taxon>Bacillota</taxon>
        <taxon>Clostridia</taxon>
        <taxon>Lachnospirales</taxon>
        <taxon>Lachnospiraceae</taxon>
        <taxon>Anaerocolumna</taxon>
    </lineage>
</organism>
<dbReference type="Proteomes" id="UP000184612">
    <property type="component" value="Unassembled WGS sequence"/>
</dbReference>
<dbReference type="OrthoDB" id="1889659at2"/>
<name>A0A1M7YM55_9FIRM</name>
<accession>A0A1M7YM55</accession>
<reference evidence="1 2" key="1">
    <citation type="submission" date="2016-12" db="EMBL/GenBank/DDBJ databases">
        <authorList>
            <person name="Song W.-J."/>
            <person name="Kurnit D.M."/>
        </authorList>
    </citation>
    <scope>NUCLEOTIDE SEQUENCE [LARGE SCALE GENOMIC DNA]</scope>
    <source>
        <strain evidence="1 2">DSM 12503</strain>
    </source>
</reference>
<dbReference type="AlphaFoldDB" id="A0A1M7YM55"/>
<protein>
    <submittedName>
        <fullName evidence="1">Uncharacterized protein</fullName>
    </submittedName>
</protein>
<evidence type="ECO:0000313" key="2">
    <source>
        <dbReference type="Proteomes" id="UP000184612"/>
    </source>
</evidence>
<dbReference type="RefSeq" id="WP_084558804.1">
    <property type="nucleotide sequence ID" value="NZ_FRFD01000014.1"/>
</dbReference>
<dbReference type="EMBL" id="FRFD01000014">
    <property type="protein sequence ID" value="SHO53701.1"/>
    <property type="molecule type" value="Genomic_DNA"/>
</dbReference>
<evidence type="ECO:0000313" key="1">
    <source>
        <dbReference type="EMBL" id="SHO53701.1"/>
    </source>
</evidence>